<comment type="caution">
    <text evidence="3">The sequence shown here is derived from an EMBL/GenBank/DDBJ whole genome shotgun (WGS) entry which is preliminary data.</text>
</comment>
<dbReference type="Pfam" id="PF00982">
    <property type="entry name" value="Glyco_transf_20"/>
    <property type="match status" value="1"/>
</dbReference>
<feature type="transmembrane region" description="Helical" evidence="2">
    <location>
        <begin position="6"/>
        <end position="28"/>
    </location>
</feature>
<comment type="similarity">
    <text evidence="1">Belongs to the glycosyltransferase 20 family.</text>
</comment>
<organism evidence="3 4">
    <name type="scientific">Candidatus Edwardsbacteria bacterium GWF2_54_11</name>
    <dbReference type="NCBI Taxonomy" id="1817851"/>
    <lineage>
        <taxon>Bacteria</taxon>
        <taxon>Candidatus Edwardsiibacteriota</taxon>
    </lineage>
</organism>
<evidence type="ECO:0000313" key="3">
    <source>
        <dbReference type="EMBL" id="OGF13455.1"/>
    </source>
</evidence>
<proteinExistence type="inferred from homology"/>
<keyword evidence="2" id="KW-0472">Membrane</keyword>
<reference evidence="3 4" key="1">
    <citation type="journal article" date="2016" name="Nat. Commun.">
        <title>Thousands of microbial genomes shed light on interconnected biogeochemical processes in an aquifer system.</title>
        <authorList>
            <person name="Anantharaman K."/>
            <person name="Brown C.T."/>
            <person name="Hug L.A."/>
            <person name="Sharon I."/>
            <person name="Castelle C.J."/>
            <person name="Probst A.J."/>
            <person name="Thomas B.C."/>
            <person name="Singh A."/>
            <person name="Wilkins M.J."/>
            <person name="Karaoz U."/>
            <person name="Brodie E.L."/>
            <person name="Williams K.H."/>
            <person name="Hubbard S.S."/>
            <person name="Banfield J.F."/>
        </authorList>
    </citation>
    <scope>NUCLEOTIDE SEQUENCE [LARGE SCALE GENOMIC DNA]</scope>
</reference>
<dbReference type="GO" id="GO:0005829">
    <property type="term" value="C:cytosol"/>
    <property type="evidence" value="ECO:0007669"/>
    <property type="project" value="TreeGrafter"/>
</dbReference>
<dbReference type="PANTHER" id="PTHR10788:SF106">
    <property type="entry name" value="BCDNA.GH08860"/>
    <property type="match status" value="1"/>
</dbReference>
<evidence type="ECO:0000256" key="1">
    <source>
        <dbReference type="ARBA" id="ARBA00008799"/>
    </source>
</evidence>
<dbReference type="GO" id="GO:0004805">
    <property type="term" value="F:trehalose-phosphatase activity"/>
    <property type="evidence" value="ECO:0007669"/>
    <property type="project" value="TreeGrafter"/>
</dbReference>
<dbReference type="PANTHER" id="PTHR10788">
    <property type="entry name" value="TREHALOSE-6-PHOSPHATE SYNTHASE"/>
    <property type="match status" value="1"/>
</dbReference>
<dbReference type="Proteomes" id="UP000177230">
    <property type="component" value="Unassembled WGS sequence"/>
</dbReference>
<name>A0A1F5RG33_9BACT</name>
<dbReference type="InterPro" id="IPR001830">
    <property type="entry name" value="Glyco_trans_20"/>
</dbReference>
<gene>
    <name evidence="3" type="ORF">A2024_06335</name>
</gene>
<dbReference type="GO" id="GO:0003825">
    <property type="term" value="F:alpha,alpha-trehalose-phosphate synthase (UDP-forming) activity"/>
    <property type="evidence" value="ECO:0007669"/>
    <property type="project" value="TreeGrafter"/>
</dbReference>
<dbReference type="GO" id="GO:0005992">
    <property type="term" value="P:trehalose biosynthetic process"/>
    <property type="evidence" value="ECO:0007669"/>
    <property type="project" value="InterPro"/>
</dbReference>
<dbReference type="CDD" id="cd03788">
    <property type="entry name" value="GT20_TPS"/>
    <property type="match status" value="1"/>
</dbReference>
<dbReference type="Gene3D" id="3.40.50.2000">
    <property type="entry name" value="Glycogen Phosphorylase B"/>
    <property type="match status" value="2"/>
</dbReference>
<evidence type="ECO:0000256" key="2">
    <source>
        <dbReference type="SAM" id="Phobius"/>
    </source>
</evidence>
<dbReference type="AlphaFoldDB" id="A0A1F5RG33"/>
<keyword evidence="2" id="KW-1133">Transmembrane helix</keyword>
<dbReference type="EMBL" id="MFFM01000017">
    <property type="protein sequence ID" value="OGF13455.1"/>
    <property type="molecule type" value="Genomic_DNA"/>
</dbReference>
<sequence length="742" mass="85662">MKFNFTIIISIFIAVSLVVLGFTLAQVYQERQRLDIELEQRSNLLGEALSESISDQLSQENYKKIRQLVTKFNQKQRLLGLAIYNVKDSLVGISPGIEAYLSFTQDPFKVALDSDKSFGRQHKLDSLHFYLYAMPIHDEDKLVGAAVILQNIDYVQKRLENIWRNNFIRLLVLALAVASVTMLVIRWSIFAPMTRMVEWMQNLREQKPSAGAVMPPQDFFSPLGREVSHMAESILEAREAAEQEARLRAMGESVWTPERLKEEMRTLLDDKQLVVVSNREPYMHNRIGKSIEWIMPASGMVTAIEPILKACGGTWIASGTGDADRDAVDQDDKVRVPPDDPRYNLKRLWLSKEEEEGFYYGFSNEGLWPLCHIAHTRPIFRKEDWQYYQQVNQKFADAVLDEIAGLKEPLILIQDYHFALLPQMLKSKRPDVRVAIFWHIPWPNPESFGICPWQRELLYGMQGADLIGFHTQVHCNNFLDTMARAVESQINWDNFTVRVGGHTTLVKPFPISIAFTLLDMERLPGHQASKEDLLKEHGIKAEFMGVGVDRLDYTKGLMERFLAVENFLERYPEYQGKFTFVELGAPSRTHIKRYSDLVSEVEKEVERINWRFKGKDWKPILFLKKHHSHQQIAPYYQAADLCMVTSLHDGMNLVAKEFIASRSEGDGVLILSRFTGAVREMRDALIINPYDIEHTAEAIRYALEMPAEERKQRMGNMRQHLLKHNIYLWAASLIRELSTVRV</sequence>
<protein>
    <submittedName>
        <fullName evidence="3">Uncharacterized protein</fullName>
    </submittedName>
</protein>
<evidence type="ECO:0000313" key="4">
    <source>
        <dbReference type="Proteomes" id="UP000177230"/>
    </source>
</evidence>
<accession>A0A1F5RG33</accession>
<dbReference type="SUPFAM" id="SSF53756">
    <property type="entry name" value="UDP-Glycosyltransferase/glycogen phosphorylase"/>
    <property type="match status" value="1"/>
</dbReference>
<feature type="transmembrane region" description="Helical" evidence="2">
    <location>
        <begin position="167"/>
        <end position="189"/>
    </location>
</feature>
<keyword evidence="2" id="KW-0812">Transmembrane</keyword>